<gene>
    <name evidence="2" type="ORF">H310_05344</name>
</gene>
<dbReference type="AlphaFoldDB" id="A0A024UAH4"/>
<protein>
    <submittedName>
        <fullName evidence="2">Uncharacterized protein</fullName>
    </submittedName>
</protein>
<dbReference type="OrthoDB" id="79744at2759"/>
<evidence type="ECO:0000313" key="2">
    <source>
        <dbReference type="EMBL" id="ETW02872.1"/>
    </source>
</evidence>
<dbReference type="VEuPathDB" id="FungiDB:H310_05344"/>
<sequence>MVTSKLTSYRPFTCTVEVTHSPQRTPQMWVKRAVTPYRHRCTSVELAQQQSPCASVVESPQEVQAGDEQVVMDCAQPELTADPNEPVEMVPVEPPRNPEEHLAEDLSIEIVRPWPTACAA</sequence>
<reference evidence="2" key="1">
    <citation type="submission" date="2013-12" db="EMBL/GenBank/DDBJ databases">
        <title>The Genome Sequence of Aphanomyces invadans NJM9701.</title>
        <authorList>
            <consortium name="The Broad Institute Genomics Platform"/>
            <person name="Russ C."/>
            <person name="Tyler B."/>
            <person name="van West P."/>
            <person name="Dieguez-Uribeondo J."/>
            <person name="Young S.K."/>
            <person name="Zeng Q."/>
            <person name="Gargeya S."/>
            <person name="Fitzgerald M."/>
            <person name="Abouelleil A."/>
            <person name="Alvarado L."/>
            <person name="Chapman S.B."/>
            <person name="Gainer-Dewar J."/>
            <person name="Goldberg J."/>
            <person name="Griggs A."/>
            <person name="Gujja S."/>
            <person name="Hansen M."/>
            <person name="Howarth C."/>
            <person name="Imamovic A."/>
            <person name="Ireland A."/>
            <person name="Larimer J."/>
            <person name="McCowan C."/>
            <person name="Murphy C."/>
            <person name="Pearson M."/>
            <person name="Poon T.W."/>
            <person name="Priest M."/>
            <person name="Roberts A."/>
            <person name="Saif S."/>
            <person name="Shea T."/>
            <person name="Sykes S."/>
            <person name="Wortman J."/>
            <person name="Nusbaum C."/>
            <person name="Birren B."/>
        </authorList>
    </citation>
    <scope>NUCLEOTIDE SEQUENCE [LARGE SCALE GENOMIC DNA]</scope>
    <source>
        <strain evidence="2">NJM9701</strain>
    </source>
</reference>
<dbReference type="GeneID" id="20082394"/>
<evidence type="ECO:0000256" key="1">
    <source>
        <dbReference type="SAM" id="MobiDB-lite"/>
    </source>
</evidence>
<proteinExistence type="predicted"/>
<accession>A0A024UAH4</accession>
<name>A0A024UAH4_9STRA</name>
<dbReference type="RefSeq" id="XP_008868256.1">
    <property type="nucleotide sequence ID" value="XM_008870034.1"/>
</dbReference>
<dbReference type="EMBL" id="KI913960">
    <property type="protein sequence ID" value="ETW02872.1"/>
    <property type="molecule type" value="Genomic_DNA"/>
</dbReference>
<organism evidence="2">
    <name type="scientific">Aphanomyces invadans</name>
    <dbReference type="NCBI Taxonomy" id="157072"/>
    <lineage>
        <taxon>Eukaryota</taxon>
        <taxon>Sar</taxon>
        <taxon>Stramenopiles</taxon>
        <taxon>Oomycota</taxon>
        <taxon>Saprolegniomycetes</taxon>
        <taxon>Saprolegniales</taxon>
        <taxon>Verrucalvaceae</taxon>
        <taxon>Aphanomyces</taxon>
    </lineage>
</organism>
<feature type="region of interest" description="Disordered" evidence="1">
    <location>
        <begin position="79"/>
        <end position="103"/>
    </location>
</feature>